<dbReference type="RefSeq" id="NP_891956.1">
    <property type="nucleotide sequence ID" value="NC_005068.1"/>
</dbReference>
<name>Q7T5I4_GVCL</name>
<protein>
    <submittedName>
        <fullName evidence="1">Uncharacterized protein</fullName>
    </submittedName>
</protein>
<dbReference type="OrthoDB" id="23416at10239"/>
<organism evidence="1 2">
    <name type="scientific">Cryptophlebia leucotreta granulosis virus</name>
    <name type="common">ClGV</name>
    <name type="synonym">Cryptophlebia leucotreta granulovirus</name>
    <dbReference type="NCBI Taxonomy" id="35254"/>
    <lineage>
        <taxon>Viruses</taxon>
        <taxon>Viruses incertae sedis</taxon>
        <taxon>Naldaviricetes</taxon>
        <taxon>Lefavirales</taxon>
        <taxon>Baculoviridae</taxon>
        <taxon>Betabaculovirus</taxon>
        <taxon>Betabaculovirus cryleucotretae</taxon>
    </lineage>
</organism>
<evidence type="ECO:0000313" key="2">
    <source>
        <dbReference type="Proteomes" id="UP000203359"/>
    </source>
</evidence>
<organismHost>
    <name type="scientific">Tortricidae</name>
    <dbReference type="NCBI Taxonomy" id="7139"/>
</organismHost>
<dbReference type="GeneID" id="1725060"/>
<keyword evidence="2" id="KW-1185">Reference proteome</keyword>
<sequence length="176" mass="21233">MQVNVCIYFILYLVPMGAYTLYNRPWFNTLTELESFETIFNIIVNSDALQNDNAQFMLEPPEMTLPLHELCQAELHMLMWYIKYSKEEFLPQKWYFLFFINDTRTCYECSNDVPDFHVSSQTYDNEDVEELKLELFNINNFCVKCKRALFDIFDMTDEYCNIFENIKKIKNKYLSK</sequence>
<evidence type="ECO:0000313" key="1">
    <source>
        <dbReference type="EMBL" id="AAQ21704.1"/>
    </source>
</evidence>
<reference evidence="1 2" key="4">
    <citation type="journal article" date="2003" name="Virology">
        <title>The genome of the Cryptophlebia leucotreta granulovirus.</title>
        <authorList>
            <person name="Lange M."/>
            <person name="Jehle J.A."/>
        </authorList>
    </citation>
    <scope>NUCLEOTIDE SEQUENCE [LARGE SCALE GENOMIC DNA]</scope>
    <source>
        <strain evidence="1">CV3</strain>
    </source>
</reference>
<dbReference type="Proteomes" id="UP000203359">
    <property type="component" value="Segment"/>
</dbReference>
<reference evidence="1 2" key="2">
    <citation type="journal article" date="1994" name="J. Gen. Virol.">
        <title>The granulin gene region of Cryptophlebia leucotreta granulosis virus: sequence analysis and phylogenetic considerations.</title>
        <authorList>
            <person name="Jehle J.A."/>
            <person name="Backhaus H."/>
        </authorList>
    </citation>
    <scope>NUCLEOTIDE SEQUENCE [LARGE SCALE GENOMIC DNA]</scope>
    <source>
        <strain evidence="1">CV3</strain>
    </source>
</reference>
<proteinExistence type="predicted"/>
<dbReference type="KEGG" id="vg:1725060"/>
<dbReference type="EMBL" id="AY229987">
    <property type="protein sequence ID" value="AAQ21704.1"/>
    <property type="molecule type" value="Genomic_DNA"/>
</dbReference>
<accession>Q7T5I4</accession>
<reference evidence="1 2" key="3">
    <citation type="journal article" date="2002" name="J. Gen. Virol.">
        <title>The expansion of a hypervariable, non-hr ori-like region in the genome of Cryptophlebia leucotreta granulovirus provides in vivo evidence for the utilization of baculovirus non-hr oris during replication.</title>
        <authorList>
            <person name="Jehle J.A."/>
        </authorList>
    </citation>
    <scope>NUCLEOTIDE SEQUENCE [LARGE SCALE GENOMIC DNA]</scope>
    <source>
        <strain evidence="1">CV3</strain>
    </source>
</reference>
<reference evidence="1 2" key="1">
    <citation type="journal article" date="1994" name="J. Gen. Virol.">
        <title>Genome organization of the DNA-binding protein gene region of Cryptophlebia leucotreta granulosis virus is closely related to that of nuclear polyhedrosis viruses.</title>
        <authorList>
            <person name="Jehle J.A."/>
            <person name="Backhaus H."/>
        </authorList>
    </citation>
    <scope>NUCLEOTIDE SEQUENCE [LARGE SCALE GENOMIC DNA]</scope>
    <source>
        <strain evidence="1">CV3</strain>
    </source>
</reference>